<evidence type="ECO:0000313" key="1">
    <source>
        <dbReference type="EMBL" id="CAG8661114.1"/>
    </source>
</evidence>
<accession>A0ACA9NKL6</accession>
<proteinExistence type="predicted"/>
<keyword evidence="2" id="KW-1185">Reference proteome</keyword>
<feature type="non-terminal residue" evidence="1">
    <location>
        <position position="79"/>
    </location>
</feature>
<comment type="caution">
    <text evidence="1">The sequence shown here is derived from an EMBL/GenBank/DDBJ whole genome shotgun (WGS) entry which is preliminary data.</text>
</comment>
<sequence length="79" mass="8627">KISHNTNTLTTAINSSSYTNAENISSQDDLSTLMKNSNKITPDNISSSLKKILHSSVQKHDKIKNTKHNVQNSGTSSDI</sequence>
<name>A0ACA9NKL6_9GLOM</name>
<reference evidence="1" key="1">
    <citation type="submission" date="2021-06" db="EMBL/GenBank/DDBJ databases">
        <authorList>
            <person name="Kallberg Y."/>
            <person name="Tangrot J."/>
            <person name="Rosling A."/>
        </authorList>
    </citation>
    <scope>NUCLEOTIDE SEQUENCE</scope>
    <source>
        <strain evidence="1">28 12/20/2015</strain>
    </source>
</reference>
<protein>
    <submittedName>
        <fullName evidence="1">6957_t:CDS:1</fullName>
    </submittedName>
</protein>
<dbReference type="EMBL" id="CAJVPW010015343">
    <property type="protein sequence ID" value="CAG8661114.1"/>
    <property type="molecule type" value="Genomic_DNA"/>
</dbReference>
<organism evidence="1 2">
    <name type="scientific">Cetraspora pellucida</name>
    <dbReference type="NCBI Taxonomy" id="1433469"/>
    <lineage>
        <taxon>Eukaryota</taxon>
        <taxon>Fungi</taxon>
        <taxon>Fungi incertae sedis</taxon>
        <taxon>Mucoromycota</taxon>
        <taxon>Glomeromycotina</taxon>
        <taxon>Glomeromycetes</taxon>
        <taxon>Diversisporales</taxon>
        <taxon>Gigasporaceae</taxon>
        <taxon>Cetraspora</taxon>
    </lineage>
</organism>
<gene>
    <name evidence="1" type="ORF">SPELUC_LOCUS9274</name>
</gene>
<feature type="non-terminal residue" evidence="1">
    <location>
        <position position="1"/>
    </location>
</feature>
<dbReference type="Proteomes" id="UP000789366">
    <property type="component" value="Unassembled WGS sequence"/>
</dbReference>
<evidence type="ECO:0000313" key="2">
    <source>
        <dbReference type="Proteomes" id="UP000789366"/>
    </source>
</evidence>